<dbReference type="EMBL" id="JACGWJ010000006">
    <property type="protein sequence ID" value="KAL0413559.1"/>
    <property type="molecule type" value="Genomic_DNA"/>
</dbReference>
<evidence type="ECO:0000313" key="1">
    <source>
        <dbReference type="EMBL" id="KAL0413559.1"/>
    </source>
</evidence>
<dbReference type="PANTHER" id="PTHR33116:SF86">
    <property type="entry name" value="REVERSE TRANSCRIPTASE DOMAIN-CONTAINING PROTEIN"/>
    <property type="match status" value="1"/>
</dbReference>
<protein>
    <recommendedName>
        <fullName evidence="2">Reverse transcriptase domain-containing protein</fullName>
    </recommendedName>
</protein>
<proteinExistence type="predicted"/>
<name>A0AAW2U8N9_SESRA</name>
<gene>
    <name evidence="1" type="ORF">Sradi_1557600</name>
</gene>
<sequence>MNTIKYLRDEARVLKDSDGDIQGIIVQYFQDNFASNQQPEIELNEVLSVIQPRVTTEMNRSLAEPYRLAFEINHHLKTSTHFKGGSVAVKLDLSKAYDRVEWSFLKGGENEGRIMGVAVAERSPRVSHLLFADDTLVFCEAIETQLEEVRSILSRYEKASGQVINFQKSSMVVGGRMASSRKSQLRAILGVQLLPYHDRYLGLPVSSGRSRGTLFKVI</sequence>
<reference evidence="1" key="1">
    <citation type="submission" date="2020-06" db="EMBL/GenBank/DDBJ databases">
        <authorList>
            <person name="Li T."/>
            <person name="Hu X."/>
            <person name="Zhang T."/>
            <person name="Song X."/>
            <person name="Zhang H."/>
            <person name="Dai N."/>
            <person name="Sheng W."/>
            <person name="Hou X."/>
            <person name="Wei L."/>
        </authorList>
    </citation>
    <scope>NUCLEOTIDE SEQUENCE</scope>
    <source>
        <strain evidence="1">G02</strain>
        <tissue evidence="1">Leaf</tissue>
    </source>
</reference>
<dbReference type="PANTHER" id="PTHR33116">
    <property type="entry name" value="REVERSE TRANSCRIPTASE ZINC-BINDING DOMAIN-CONTAINING PROTEIN-RELATED-RELATED"/>
    <property type="match status" value="1"/>
</dbReference>
<organism evidence="1">
    <name type="scientific">Sesamum radiatum</name>
    <name type="common">Black benniseed</name>
    <dbReference type="NCBI Taxonomy" id="300843"/>
    <lineage>
        <taxon>Eukaryota</taxon>
        <taxon>Viridiplantae</taxon>
        <taxon>Streptophyta</taxon>
        <taxon>Embryophyta</taxon>
        <taxon>Tracheophyta</taxon>
        <taxon>Spermatophyta</taxon>
        <taxon>Magnoliopsida</taxon>
        <taxon>eudicotyledons</taxon>
        <taxon>Gunneridae</taxon>
        <taxon>Pentapetalae</taxon>
        <taxon>asterids</taxon>
        <taxon>lamiids</taxon>
        <taxon>Lamiales</taxon>
        <taxon>Pedaliaceae</taxon>
        <taxon>Sesamum</taxon>
    </lineage>
</organism>
<comment type="caution">
    <text evidence="1">The sequence shown here is derived from an EMBL/GenBank/DDBJ whole genome shotgun (WGS) entry which is preliminary data.</text>
</comment>
<accession>A0AAW2U8N9</accession>
<evidence type="ECO:0008006" key="2">
    <source>
        <dbReference type="Google" id="ProtNLM"/>
    </source>
</evidence>
<dbReference type="AlphaFoldDB" id="A0AAW2U8N9"/>
<reference evidence="1" key="2">
    <citation type="journal article" date="2024" name="Plant">
        <title>Genomic evolution and insights into agronomic trait innovations of Sesamum species.</title>
        <authorList>
            <person name="Miao H."/>
            <person name="Wang L."/>
            <person name="Qu L."/>
            <person name="Liu H."/>
            <person name="Sun Y."/>
            <person name="Le M."/>
            <person name="Wang Q."/>
            <person name="Wei S."/>
            <person name="Zheng Y."/>
            <person name="Lin W."/>
            <person name="Duan Y."/>
            <person name="Cao H."/>
            <person name="Xiong S."/>
            <person name="Wang X."/>
            <person name="Wei L."/>
            <person name="Li C."/>
            <person name="Ma Q."/>
            <person name="Ju M."/>
            <person name="Zhao R."/>
            <person name="Li G."/>
            <person name="Mu C."/>
            <person name="Tian Q."/>
            <person name="Mei H."/>
            <person name="Zhang T."/>
            <person name="Gao T."/>
            <person name="Zhang H."/>
        </authorList>
    </citation>
    <scope>NUCLEOTIDE SEQUENCE</scope>
    <source>
        <strain evidence="1">G02</strain>
    </source>
</reference>